<protein>
    <submittedName>
        <fullName evidence="1">Uncharacterized protein</fullName>
    </submittedName>
</protein>
<reference evidence="1 2" key="1">
    <citation type="submission" date="2013-09" db="EMBL/GenBank/DDBJ databases">
        <title>High correlation between genotypes and phenotypes of environmental bacteria Comamonas testosteroni strains.</title>
        <authorList>
            <person name="Liu L."/>
            <person name="Zhu W."/>
            <person name="Xia X."/>
            <person name="Xu B."/>
            <person name="Luo M."/>
            <person name="Wang G."/>
        </authorList>
    </citation>
    <scope>NUCLEOTIDE SEQUENCE [LARGE SCALE GENOMIC DNA]</scope>
    <source>
        <strain evidence="1 2">DF2</strain>
    </source>
</reference>
<dbReference type="Proteomes" id="UP000029549">
    <property type="component" value="Unassembled WGS sequence"/>
</dbReference>
<evidence type="ECO:0000313" key="1">
    <source>
        <dbReference type="EMBL" id="KGH10134.1"/>
    </source>
</evidence>
<organism evidence="1 2">
    <name type="scientific">Comamonas thiooxydans</name>
    <dbReference type="NCBI Taxonomy" id="363952"/>
    <lineage>
        <taxon>Bacteria</taxon>
        <taxon>Pseudomonadati</taxon>
        <taxon>Pseudomonadota</taxon>
        <taxon>Betaproteobacteria</taxon>
        <taxon>Burkholderiales</taxon>
        <taxon>Comamonadaceae</taxon>
        <taxon>Comamonas</taxon>
    </lineage>
</organism>
<sequence length="69" mass="7514">MGIPPAELHDLVTALRLGDATALKAAEVIEKLSQIKTPSLRRIPVLGEIEDEAVFIKPLETPPGTKWVE</sequence>
<keyword evidence="2" id="KW-1185">Reference proteome</keyword>
<comment type="caution">
    <text evidence="1">The sequence shown here is derived from an EMBL/GenBank/DDBJ whole genome shotgun (WGS) entry which is preliminary data.</text>
</comment>
<gene>
    <name evidence="1" type="ORF">P608_15700</name>
</gene>
<evidence type="ECO:0000313" key="2">
    <source>
        <dbReference type="Proteomes" id="UP000029549"/>
    </source>
</evidence>
<accession>A0A0E3CFG5</accession>
<dbReference type="EMBL" id="AWTP01000117">
    <property type="protein sequence ID" value="KGH10134.1"/>
    <property type="molecule type" value="Genomic_DNA"/>
</dbReference>
<proteinExistence type="predicted"/>
<dbReference type="AlphaFoldDB" id="A0A0E3CFG5"/>
<name>A0A0E3CFG5_9BURK</name>